<evidence type="ECO:0000313" key="2">
    <source>
        <dbReference type="EMBL" id="GIQ87666.1"/>
    </source>
</evidence>
<dbReference type="NCBIfam" id="TIGR00231">
    <property type="entry name" value="small_GTP"/>
    <property type="match status" value="1"/>
</dbReference>
<dbReference type="PROSITE" id="PS51419">
    <property type="entry name" value="RAB"/>
    <property type="match status" value="1"/>
</dbReference>
<evidence type="ECO:0000313" key="3">
    <source>
        <dbReference type="Proteomes" id="UP000265618"/>
    </source>
</evidence>
<dbReference type="PROSITE" id="PS51421">
    <property type="entry name" value="RAS"/>
    <property type="match status" value="1"/>
</dbReference>
<dbReference type="Gene3D" id="3.40.50.300">
    <property type="entry name" value="P-loop containing nucleotide triphosphate hydrolases"/>
    <property type="match status" value="1"/>
</dbReference>
<dbReference type="CDD" id="cd00154">
    <property type="entry name" value="Rab"/>
    <property type="match status" value="1"/>
</dbReference>
<protein>
    <submittedName>
        <fullName evidence="2">Small GTPase superfamily, Rho type</fullName>
    </submittedName>
</protein>
<accession>A0A9K3D497</accession>
<reference evidence="2 3" key="1">
    <citation type="journal article" date="2018" name="PLoS ONE">
        <title>The draft genome of Kipferlia bialata reveals reductive genome evolution in fornicate parasites.</title>
        <authorList>
            <person name="Tanifuji G."/>
            <person name="Takabayashi S."/>
            <person name="Kume K."/>
            <person name="Takagi M."/>
            <person name="Nakayama T."/>
            <person name="Kamikawa R."/>
            <person name="Inagaki Y."/>
            <person name="Hashimoto T."/>
        </authorList>
    </citation>
    <scope>NUCLEOTIDE SEQUENCE [LARGE SCALE GENOMIC DNA]</scope>
    <source>
        <strain evidence="2">NY0173</strain>
    </source>
</reference>
<dbReference type="InterPro" id="IPR027417">
    <property type="entry name" value="P-loop_NTPase"/>
</dbReference>
<dbReference type="SUPFAM" id="SSF52540">
    <property type="entry name" value="P-loop containing nucleoside triphosphate hydrolases"/>
    <property type="match status" value="1"/>
</dbReference>
<name>A0A9K3D497_9EUKA</name>
<dbReference type="PRINTS" id="PR00449">
    <property type="entry name" value="RASTRNSFRMNG"/>
</dbReference>
<dbReference type="EMBL" id="BDIP01003406">
    <property type="protein sequence ID" value="GIQ87666.1"/>
    <property type="molecule type" value="Genomic_DNA"/>
</dbReference>
<dbReference type="GO" id="GO:0003924">
    <property type="term" value="F:GTPase activity"/>
    <property type="evidence" value="ECO:0007669"/>
    <property type="project" value="InterPro"/>
</dbReference>
<evidence type="ECO:0000256" key="1">
    <source>
        <dbReference type="ARBA" id="ARBA00022741"/>
    </source>
</evidence>
<proteinExistence type="predicted"/>
<dbReference type="Proteomes" id="UP000265618">
    <property type="component" value="Unassembled WGS sequence"/>
</dbReference>
<dbReference type="InterPro" id="IPR005225">
    <property type="entry name" value="Small_GTP-bd"/>
</dbReference>
<feature type="non-terminal residue" evidence="2">
    <location>
        <position position="149"/>
    </location>
</feature>
<dbReference type="Pfam" id="PF00071">
    <property type="entry name" value="Ras"/>
    <property type="match status" value="1"/>
</dbReference>
<dbReference type="PANTHER" id="PTHR47978">
    <property type="match status" value="1"/>
</dbReference>
<organism evidence="2 3">
    <name type="scientific">Kipferlia bialata</name>
    <dbReference type="NCBI Taxonomy" id="797122"/>
    <lineage>
        <taxon>Eukaryota</taxon>
        <taxon>Metamonada</taxon>
        <taxon>Carpediemonas-like organisms</taxon>
        <taxon>Kipferlia</taxon>
    </lineage>
</organism>
<dbReference type="SMART" id="SM00175">
    <property type="entry name" value="RAB"/>
    <property type="match status" value="1"/>
</dbReference>
<gene>
    <name evidence="2" type="ORF">KIPB_009754</name>
</gene>
<keyword evidence="3" id="KW-1185">Reference proteome</keyword>
<keyword evidence="1" id="KW-0547">Nucleotide-binding</keyword>
<dbReference type="GO" id="GO:0005525">
    <property type="term" value="F:GTP binding"/>
    <property type="evidence" value="ECO:0007669"/>
    <property type="project" value="InterPro"/>
</dbReference>
<comment type="caution">
    <text evidence="2">The sequence shown here is derived from an EMBL/GenBank/DDBJ whole genome shotgun (WGS) entry which is preliminary data.</text>
</comment>
<dbReference type="SMART" id="SM00173">
    <property type="entry name" value="RAS"/>
    <property type="match status" value="1"/>
</dbReference>
<dbReference type="AlphaFoldDB" id="A0A9K3D497"/>
<dbReference type="InterPro" id="IPR001806">
    <property type="entry name" value="Small_GTPase"/>
</dbReference>
<sequence length="149" mass="16249">LFEVKVWDTAGSEHFNALSPIYYRNACCALVVFDITSRAKYEEAINQWRQQVMDAAPDCQIILVGNKSDLVSPSRPECVAESEIEALIERWGGEHRTLYIKTSALTGDNVKKVFETAALAAAKVKQIIDPSECIDPGAPMPASSGGCPC</sequence>
<dbReference type="SMART" id="SM00174">
    <property type="entry name" value="RHO"/>
    <property type="match status" value="1"/>
</dbReference>
<dbReference type="OrthoDB" id="25896at2759"/>